<protein>
    <recommendedName>
        <fullName evidence="13">BZIP transcription factor</fullName>
    </recommendedName>
</protein>
<keyword evidence="9" id="KW-0472">Membrane</keyword>
<feature type="region of interest" description="Disordered" evidence="10">
    <location>
        <begin position="1"/>
        <end position="90"/>
    </location>
</feature>
<evidence type="ECO:0000256" key="9">
    <source>
        <dbReference type="ARBA" id="ARBA00023136"/>
    </source>
</evidence>
<dbReference type="Proteomes" id="UP000192596">
    <property type="component" value="Unassembled WGS sequence"/>
</dbReference>
<evidence type="ECO:0000256" key="7">
    <source>
        <dbReference type="ARBA" id="ARBA00023034"/>
    </source>
</evidence>
<evidence type="ECO:0000256" key="8">
    <source>
        <dbReference type="ARBA" id="ARBA00023054"/>
    </source>
</evidence>
<dbReference type="PANTHER" id="PTHR21614:SF0">
    <property type="entry name" value="GEO08385P1"/>
    <property type="match status" value="1"/>
</dbReference>
<feature type="compositionally biased region" description="Polar residues" evidence="10">
    <location>
        <begin position="42"/>
        <end position="55"/>
    </location>
</feature>
<evidence type="ECO:0000313" key="12">
    <source>
        <dbReference type="Proteomes" id="UP000192596"/>
    </source>
</evidence>
<evidence type="ECO:0000256" key="4">
    <source>
        <dbReference type="ARBA" id="ARBA00004601"/>
    </source>
</evidence>
<dbReference type="Pfam" id="PF10224">
    <property type="entry name" value="DUF2205"/>
    <property type="match status" value="1"/>
</dbReference>
<dbReference type="AlphaFoldDB" id="A0A1V8SSC1"/>
<comment type="caution">
    <text evidence="11">The sequence shown here is derived from an EMBL/GenBank/DDBJ whole genome shotgun (WGS) entry which is preliminary data.</text>
</comment>
<keyword evidence="6" id="KW-0963">Cytoplasm</keyword>
<evidence type="ECO:0000256" key="5">
    <source>
        <dbReference type="ARBA" id="ARBA00010880"/>
    </source>
</evidence>
<dbReference type="PANTHER" id="PTHR21614">
    <property type="entry name" value="SHORT COILED COIL PROTEIN"/>
    <property type="match status" value="1"/>
</dbReference>
<dbReference type="GO" id="GO:0005829">
    <property type="term" value="C:cytosol"/>
    <property type="evidence" value="ECO:0007669"/>
    <property type="project" value="UniProtKB-SubCell"/>
</dbReference>
<feature type="compositionally biased region" description="Polar residues" evidence="10">
    <location>
        <begin position="63"/>
        <end position="73"/>
    </location>
</feature>
<dbReference type="InParanoid" id="A0A1V8SSC1"/>
<dbReference type="InterPro" id="IPR019357">
    <property type="entry name" value="SCOC"/>
</dbReference>
<accession>A0A1V8SSC1</accession>
<keyword evidence="12" id="KW-1185">Reference proteome</keyword>
<feature type="compositionally biased region" description="Low complexity" evidence="10">
    <location>
        <begin position="23"/>
        <end position="41"/>
    </location>
</feature>
<evidence type="ECO:0000313" key="11">
    <source>
        <dbReference type="EMBL" id="OQO01914.1"/>
    </source>
</evidence>
<reference evidence="12" key="1">
    <citation type="submission" date="2017-03" db="EMBL/GenBank/DDBJ databases">
        <title>Genomes of endolithic fungi from Antarctica.</title>
        <authorList>
            <person name="Coleine C."/>
            <person name="Masonjones S."/>
            <person name="Stajich J.E."/>
        </authorList>
    </citation>
    <scope>NUCLEOTIDE SEQUENCE [LARGE SCALE GENOMIC DNA]</scope>
    <source>
        <strain evidence="12">CCFEE 5527</strain>
    </source>
</reference>
<organism evidence="11 12">
    <name type="scientific">Cryoendolithus antarcticus</name>
    <dbReference type="NCBI Taxonomy" id="1507870"/>
    <lineage>
        <taxon>Eukaryota</taxon>
        <taxon>Fungi</taxon>
        <taxon>Dikarya</taxon>
        <taxon>Ascomycota</taxon>
        <taxon>Pezizomycotina</taxon>
        <taxon>Dothideomycetes</taxon>
        <taxon>Dothideomycetidae</taxon>
        <taxon>Cladosporiales</taxon>
        <taxon>Cladosporiaceae</taxon>
        <taxon>Cryoendolithus</taxon>
    </lineage>
</organism>
<comment type="similarity">
    <text evidence="5">Belongs to the SCOC family.</text>
</comment>
<comment type="function">
    <text evidence="1">Positive regulator of amino acid starvation-induced autophagy.</text>
</comment>
<evidence type="ECO:0008006" key="13">
    <source>
        <dbReference type="Google" id="ProtNLM"/>
    </source>
</evidence>
<dbReference type="STRING" id="1507870.A0A1V8SSC1"/>
<evidence type="ECO:0000256" key="10">
    <source>
        <dbReference type="SAM" id="MobiDB-lite"/>
    </source>
</evidence>
<evidence type="ECO:0000256" key="2">
    <source>
        <dbReference type="ARBA" id="ARBA00004255"/>
    </source>
</evidence>
<evidence type="ECO:0000256" key="1">
    <source>
        <dbReference type="ARBA" id="ARBA00002743"/>
    </source>
</evidence>
<proteinExistence type="inferred from homology"/>
<evidence type="ECO:0000256" key="3">
    <source>
        <dbReference type="ARBA" id="ARBA00004514"/>
    </source>
</evidence>
<dbReference type="GO" id="GO:0000139">
    <property type="term" value="C:Golgi membrane"/>
    <property type="evidence" value="ECO:0007669"/>
    <property type="project" value="UniProtKB-SubCell"/>
</dbReference>
<sequence>MASPTDPLDPIPSIAQPSPPTPTSTSTPPFPTRGRPPLTTRASSGTMITSRTGPPTSAEILYESSSTDPSRTLSPRRAPPEIEQLGEAARRDLEDQARELQKGLMEIVERVETVKSEHARLEGGNKFLQSYIGELMSTSKVMSSGGGKGKKGGRK</sequence>
<name>A0A1V8SSC1_9PEZI</name>
<keyword evidence="7" id="KW-0333">Golgi apparatus</keyword>
<comment type="subcellular location">
    <subcellularLocation>
        <location evidence="3">Cytoplasm</location>
        <location evidence="3">Cytosol</location>
    </subcellularLocation>
    <subcellularLocation>
        <location evidence="2">Golgi apparatus membrane</location>
        <topology evidence="2">Peripheral membrane protein</topology>
        <orientation evidence="2">Cytoplasmic side</orientation>
    </subcellularLocation>
    <subcellularLocation>
        <location evidence="4">Golgi apparatus</location>
        <location evidence="4">trans-Golgi network</location>
    </subcellularLocation>
</comment>
<dbReference type="GO" id="GO:0005802">
    <property type="term" value="C:trans-Golgi network"/>
    <property type="evidence" value="ECO:0007669"/>
    <property type="project" value="TreeGrafter"/>
</dbReference>
<keyword evidence="8" id="KW-0175">Coiled coil</keyword>
<dbReference type="EMBL" id="NAJO01000029">
    <property type="protein sequence ID" value="OQO01914.1"/>
    <property type="molecule type" value="Genomic_DNA"/>
</dbReference>
<gene>
    <name evidence="11" type="ORF">B0A48_12387</name>
</gene>
<dbReference type="Gene3D" id="1.20.5.170">
    <property type="match status" value="1"/>
</dbReference>
<evidence type="ECO:0000256" key="6">
    <source>
        <dbReference type="ARBA" id="ARBA00022490"/>
    </source>
</evidence>
<dbReference type="OrthoDB" id="2163284at2759"/>